<protein>
    <recommendedName>
        <fullName evidence="5">DUF6314 domain-containing protein</fullName>
    </recommendedName>
</protein>
<dbReference type="Pfam" id="PF19834">
    <property type="entry name" value="DUF6314"/>
    <property type="match status" value="1"/>
</dbReference>
<sequence>MPKRVCIVGAGPSGLVAAKSLLHGTPKGTFDVTLFDAQTRIGGLWPSRKDDGTGLVHPRMVANQSKHTAQFSDLAWPEDAPQLPLAWQVGQYLAEYRQKYCSEASFSLGTRVEKAEPVTLATVDGSWSGWRVQTRSTEGEVKEQSFDHLLVASGFFGKPALPPVSRGDHEVPAIHSSQYRHLQGLLGKTGGSGGKILVVGGQMSGVEIAGTIASHLSSAVHSPGPSPISNPEKYTIHHIIQQPVWVFPLHTSPKPTASAPPFLPLDLGSYNTSNRVHPLTNSQGHISLEAAKIVHSIYETVLGTDQSIFSPDVAVTAAHTGNPPYLTISDNYMDFVRSGLISVSHGKLERLSGREATVSPSEEQIGDIAAVVFATGFDASSSLSFLPASVKETLSLNPTDLSNTVALAFHGTHHPDVANLGFVGFYRSPYWGVMEMQARFLTTLWAAGGPGSASLPPTLTEALDLDTSIERTMALRTDPRASQFPMGDYAWLMQEFASALGLVRSPPLGAMPRLPPADKEMDILTPARYPPKTLSEAQQSEVVKSVKQTEATAWAGLTSARFVARAVFRSLLGEWKLERDLTSKLPSHPSGHFSGTAKFLLREGTRDGREAEFDALAGEDGDPGLEYLYIEEGDFKASNGLSFRAARRYVWRYSERTDKLSVWFARTDDQKRADYLFHEVEFLVPKADGMEGGGNDGKGWEAKAGHLCIDDFYNVKYQFNFKAVNLWDWRLAYTVKGPKKDYTIDGVYSR</sequence>
<dbReference type="GO" id="GO:0050661">
    <property type="term" value="F:NADP binding"/>
    <property type="evidence" value="ECO:0007669"/>
    <property type="project" value="InterPro"/>
</dbReference>
<evidence type="ECO:0000256" key="1">
    <source>
        <dbReference type="ARBA" id="ARBA00009183"/>
    </source>
</evidence>
<evidence type="ECO:0000256" key="4">
    <source>
        <dbReference type="ARBA" id="ARBA00023002"/>
    </source>
</evidence>
<organism evidence="6 7">
    <name type="scientific">Parachaetomium inaequale</name>
    <dbReference type="NCBI Taxonomy" id="2588326"/>
    <lineage>
        <taxon>Eukaryota</taxon>
        <taxon>Fungi</taxon>
        <taxon>Dikarya</taxon>
        <taxon>Ascomycota</taxon>
        <taxon>Pezizomycotina</taxon>
        <taxon>Sordariomycetes</taxon>
        <taxon>Sordariomycetidae</taxon>
        <taxon>Sordariales</taxon>
        <taxon>Chaetomiaceae</taxon>
        <taxon>Parachaetomium</taxon>
    </lineage>
</organism>
<name>A0AAN6PTM7_9PEZI</name>
<dbReference type="InterPro" id="IPR045632">
    <property type="entry name" value="DUF6314"/>
</dbReference>
<evidence type="ECO:0000256" key="3">
    <source>
        <dbReference type="ARBA" id="ARBA00022827"/>
    </source>
</evidence>
<reference evidence="7" key="1">
    <citation type="journal article" date="2023" name="Mol. Phylogenet. Evol.">
        <title>Genome-scale phylogeny and comparative genomics of the fungal order Sordariales.</title>
        <authorList>
            <person name="Hensen N."/>
            <person name="Bonometti L."/>
            <person name="Westerberg I."/>
            <person name="Brannstrom I.O."/>
            <person name="Guillou S."/>
            <person name="Cros-Aarteil S."/>
            <person name="Calhoun S."/>
            <person name="Haridas S."/>
            <person name="Kuo A."/>
            <person name="Mondo S."/>
            <person name="Pangilinan J."/>
            <person name="Riley R."/>
            <person name="LaButti K."/>
            <person name="Andreopoulos B."/>
            <person name="Lipzen A."/>
            <person name="Chen C."/>
            <person name="Yan M."/>
            <person name="Daum C."/>
            <person name="Ng V."/>
            <person name="Clum A."/>
            <person name="Steindorff A."/>
            <person name="Ohm R.A."/>
            <person name="Martin F."/>
            <person name="Silar P."/>
            <person name="Natvig D.O."/>
            <person name="Lalanne C."/>
            <person name="Gautier V."/>
            <person name="Ament-Velasquez S.L."/>
            <person name="Kruys A."/>
            <person name="Hutchinson M.I."/>
            <person name="Powell A.J."/>
            <person name="Barry K."/>
            <person name="Miller A.N."/>
            <person name="Grigoriev I.V."/>
            <person name="Debuchy R."/>
            <person name="Gladieux P."/>
            <person name="Hiltunen Thoren M."/>
            <person name="Johannesson H."/>
        </authorList>
    </citation>
    <scope>NUCLEOTIDE SEQUENCE [LARGE SCALE GENOMIC DNA]</scope>
    <source>
        <strain evidence="7">CBS 284.82</strain>
    </source>
</reference>
<dbReference type="AlphaFoldDB" id="A0AAN6PTM7"/>
<proteinExistence type="inferred from homology"/>
<comment type="caution">
    <text evidence="6">The sequence shown here is derived from an EMBL/GenBank/DDBJ whole genome shotgun (WGS) entry which is preliminary data.</text>
</comment>
<dbReference type="SUPFAM" id="SSF51905">
    <property type="entry name" value="FAD/NAD(P)-binding domain"/>
    <property type="match status" value="1"/>
</dbReference>
<dbReference type="GO" id="GO:0050660">
    <property type="term" value="F:flavin adenine dinucleotide binding"/>
    <property type="evidence" value="ECO:0007669"/>
    <property type="project" value="InterPro"/>
</dbReference>
<accession>A0AAN6PTM7</accession>
<dbReference type="EMBL" id="MU854319">
    <property type="protein sequence ID" value="KAK4044350.1"/>
    <property type="molecule type" value="Genomic_DNA"/>
</dbReference>
<dbReference type="PRINTS" id="PR00368">
    <property type="entry name" value="FADPNR"/>
</dbReference>
<feature type="domain" description="DUF6314" evidence="5">
    <location>
        <begin position="571"/>
        <end position="750"/>
    </location>
</feature>
<keyword evidence="2" id="KW-0285">Flavoprotein</keyword>
<dbReference type="InterPro" id="IPR050346">
    <property type="entry name" value="FMO-like"/>
</dbReference>
<evidence type="ECO:0000256" key="2">
    <source>
        <dbReference type="ARBA" id="ARBA00022630"/>
    </source>
</evidence>
<evidence type="ECO:0000313" key="6">
    <source>
        <dbReference type="EMBL" id="KAK4044350.1"/>
    </source>
</evidence>
<dbReference type="Pfam" id="PF00743">
    <property type="entry name" value="FMO-like"/>
    <property type="match status" value="1"/>
</dbReference>
<dbReference type="GO" id="GO:0004499">
    <property type="term" value="F:N,N-dimethylaniline monooxygenase activity"/>
    <property type="evidence" value="ECO:0007669"/>
    <property type="project" value="InterPro"/>
</dbReference>
<dbReference type="InterPro" id="IPR020946">
    <property type="entry name" value="Flavin_mOase-like"/>
</dbReference>
<keyword evidence="7" id="KW-1185">Reference proteome</keyword>
<dbReference type="Gene3D" id="3.50.50.60">
    <property type="entry name" value="FAD/NAD(P)-binding domain"/>
    <property type="match status" value="2"/>
</dbReference>
<keyword evidence="3" id="KW-0274">FAD</keyword>
<dbReference type="InterPro" id="IPR036188">
    <property type="entry name" value="FAD/NAD-bd_sf"/>
</dbReference>
<evidence type="ECO:0000313" key="7">
    <source>
        <dbReference type="Proteomes" id="UP001303115"/>
    </source>
</evidence>
<evidence type="ECO:0000259" key="5">
    <source>
        <dbReference type="Pfam" id="PF19834"/>
    </source>
</evidence>
<gene>
    <name evidence="6" type="ORF">C8A01DRAFT_42791</name>
</gene>
<dbReference type="Proteomes" id="UP001303115">
    <property type="component" value="Unassembled WGS sequence"/>
</dbReference>
<keyword evidence="4" id="KW-0560">Oxidoreductase</keyword>
<comment type="similarity">
    <text evidence="1">Belongs to the FMO family.</text>
</comment>
<dbReference type="PANTHER" id="PTHR23023">
    <property type="entry name" value="DIMETHYLANILINE MONOOXYGENASE"/>
    <property type="match status" value="1"/>
</dbReference>